<evidence type="ECO:0000256" key="8">
    <source>
        <dbReference type="ARBA" id="ARBA00049003"/>
    </source>
</evidence>
<feature type="domain" description="Protein kinase" evidence="13">
    <location>
        <begin position="88"/>
        <end position="374"/>
    </location>
</feature>
<evidence type="ECO:0000256" key="9">
    <source>
        <dbReference type="ARBA" id="ARBA00049308"/>
    </source>
</evidence>
<dbReference type="AlphaFoldDB" id="A0AA88M5W6"/>
<keyword evidence="15" id="KW-1185">Reference proteome</keyword>
<accession>A0AA88M5W6</accession>
<dbReference type="Gene3D" id="1.10.510.10">
    <property type="entry name" value="Transferase(Phosphotransferase) domain 1"/>
    <property type="match status" value="1"/>
</dbReference>
<evidence type="ECO:0000256" key="2">
    <source>
        <dbReference type="ARBA" id="ARBA00013203"/>
    </source>
</evidence>
<keyword evidence="6" id="KW-0418">Kinase</keyword>
<feature type="binding site" evidence="11">
    <location>
        <position position="121"/>
    </location>
    <ligand>
        <name>ATP</name>
        <dbReference type="ChEBI" id="CHEBI:30616"/>
    </ligand>
</feature>
<dbReference type="SUPFAM" id="SSF56112">
    <property type="entry name" value="Protein kinase-like (PK-like)"/>
    <property type="match status" value="1"/>
</dbReference>
<dbReference type="PANTHER" id="PTHR24058:SF22">
    <property type="entry name" value="DUAL SPECIFICITY TYROSINE-PHOSPHORYLATION-REGULATED KINASE 4"/>
    <property type="match status" value="1"/>
</dbReference>
<comment type="catalytic activity">
    <reaction evidence="9">
        <text>L-threonyl-[protein] + ATP = O-phospho-L-threonyl-[protein] + ADP + H(+)</text>
        <dbReference type="Rhea" id="RHEA:46608"/>
        <dbReference type="Rhea" id="RHEA-COMP:11060"/>
        <dbReference type="Rhea" id="RHEA-COMP:11605"/>
        <dbReference type="ChEBI" id="CHEBI:15378"/>
        <dbReference type="ChEBI" id="CHEBI:30013"/>
        <dbReference type="ChEBI" id="CHEBI:30616"/>
        <dbReference type="ChEBI" id="CHEBI:61977"/>
        <dbReference type="ChEBI" id="CHEBI:456216"/>
        <dbReference type="EC" id="2.7.12.1"/>
    </reaction>
</comment>
<dbReference type="PROSITE" id="PS00108">
    <property type="entry name" value="PROTEIN_KINASE_ST"/>
    <property type="match status" value="1"/>
</dbReference>
<sequence length="378" mass="44042">MFKKFKSRKVGVCLENGHEHRNRRPRFPMTPAEVVRHFGDRLTHSDVKEMSSYRELWYLGKEIDSSNHHATSSNDNMQVSNNHLAYRYELLKRLGEGSYGKVYKCLDHKTNEMVAVKIIKKFKSYRQEVEIMDYLRKKDRNGSYNIVFMKNYFFFREHLCIVYDLLGPSLNQLKKYRRFSSANLQHIGKDILKCLCLLEKEKIIHGDLKPGNIVLGKNGIKVIDFGGSSFEKKKKFPGAITYTYSSPEVILKNPCSTATDMWSLGCILAELHIGQYIFSGADNAEQIALIMEVLGKPPADFFKDKNTWNYFYDDKGQWRDFYDVNNKLIKPGSKNLQKILGTDDLQFLDFIQRCLSWNPEKRLTPSEAMKHPWLQSKS</sequence>
<evidence type="ECO:0000256" key="10">
    <source>
        <dbReference type="ARBA" id="ARBA00051680"/>
    </source>
</evidence>
<dbReference type="InterPro" id="IPR042521">
    <property type="entry name" value="DYRK"/>
</dbReference>
<evidence type="ECO:0000256" key="12">
    <source>
        <dbReference type="RuleBase" id="RU000304"/>
    </source>
</evidence>
<dbReference type="Gene3D" id="3.30.10.30">
    <property type="entry name" value="DYRK"/>
    <property type="match status" value="1"/>
</dbReference>
<proteinExistence type="inferred from homology"/>
<dbReference type="GO" id="GO:0004674">
    <property type="term" value="F:protein serine/threonine kinase activity"/>
    <property type="evidence" value="ECO:0007669"/>
    <property type="project" value="UniProtKB-KW"/>
</dbReference>
<dbReference type="GO" id="GO:0005524">
    <property type="term" value="F:ATP binding"/>
    <property type="evidence" value="ECO:0007669"/>
    <property type="project" value="UniProtKB-UniRule"/>
</dbReference>
<dbReference type="PROSITE" id="PS50011">
    <property type="entry name" value="PROTEIN_KINASE_DOM"/>
    <property type="match status" value="1"/>
</dbReference>
<dbReference type="GO" id="GO:0005856">
    <property type="term" value="C:cytoskeleton"/>
    <property type="evidence" value="ECO:0007669"/>
    <property type="project" value="TreeGrafter"/>
</dbReference>
<comment type="similarity">
    <text evidence="1">Belongs to the protein kinase superfamily. CMGC Ser/Thr protein kinase family. MNB/DYRK subfamily.</text>
</comment>
<keyword evidence="4" id="KW-0808">Transferase</keyword>
<evidence type="ECO:0000256" key="4">
    <source>
        <dbReference type="ARBA" id="ARBA00022679"/>
    </source>
</evidence>
<dbReference type="EMBL" id="JAVHJS010000018">
    <property type="protein sequence ID" value="KAK2829440.1"/>
    <property type="molecule type" value="Genomic_DNA"/>
</dbReference>
<keyword evidence="7 11" id="KW-0067">ATP-binding</keyword>
<dbReference type="Proteomes" id="UP001187315">
    <property type="component" value="Unassembled WGS sequence"/>
</dbReference>
<keyword evidence="3 12" id="KW-0723">Serine/threonine-protein kinase</keyword>
<reference evidence="14" key="1">
    <citation type="submission" date="2023-08" db="EMBL/GenBank/DDBJ databases">
        <title>Pelteobagrus vachellii genome.</title>
        <authorList>
            <person name="Liu H."/>
        </authorList>
    </citation>
    <scope>NUCLEOTIDE SEQUENCE</scope>
    <source>
        <strain evidence="14">PRFRI_2022a</strain>
        <tissue evidence="14">Muscle</tissue>
    </source>
</reference>
<protein>
    <recommendedName>
        <fullName evidence="2">dual-specificity kinase</fullName>
        <ecNumber evidence="2">2.7.12.1</ecNumber>
    </recommendedName>
</protein>
<gene>
    <name evidence="14" type="ORF">Q7C36_017430</name>
</gene>
<comment type="catalytic activity">
    <reaction evidence="8">
        <text>L-seryl-[protein] + ATP = O-phospho-L-seryl-[protein] + ADP + H(+)</text>
        <dbReference type="Rhea" id="RHEA:17989"/>
        <dbReference type="Rhea" id="RHEA-COMP:9863"/>
        <dbReference type="Rhea" id="RHEA-COMP:11604"/>
        <dbReference type="ChEBI" id="CHEBI:15378"/>
        <dbReference type="ChEBI" id="CHEBI:29999"/>
        <dbReference type="ChEBI" id="CHEBI:30616"/>
        <dbReference type="ChEBI" id="CHEBI:83421"/>
        <dbReference type="ChEBI" id="CHEBI:456216"/>
        <dbReference type="EC" id="2.7.12.1"/>
    </reaction>
</comment>
<dbReference type="GO" id="GO:0005737">
    <property type="term" value="C:cytoplasm"/>
    <property type="evidence" value="ECO:0007669"/>
    <property type="project" value="TreeGrafter"/>
</dbReference>
<evidence type="ECO:0000256" key="11">
    <source>
        <dbReference type="PROSITE-ProRule" id="PRU10141"/>
    </source>
</evidence>
<evidence type="ECO:0000313" key="15">
    <source>
        <dbReference type="Proteomes" id="UP001187315"/>
    </source>
</evidence>
<evidence type="ECO:0000259" key="13">
    <source>
        <dbReference type="PROSITE" id="PS50011"/>
    </source>
</evidence>
<dbReference type="InterPro" id="IPR008271">
    <property type="entry name" value="Ser/Thr_kinase_AS"/>
</dbReference>
<comment type="catalytic activity">
    <reaction evidence="10">
        <text>L-tyrosyl-[protein] + ATP = O-phospho-L-tyrosyl-[protein] + ADP + H(+)</text>
        <dbReference type="Rhea" id="RHEA:10596"/>
        <dbReference type="Rhea" id="RHEA-COMP:10136"/>
        <dbReference type="Rhea" id="RHEA-COMP:20101"/>
        <dbReference type="ChEBI" id="CHEBI:15378"/>
        <dbReference type="ChEBI" id="CHEBI:30616"/>
        <dbReference type="ChEBI" id="CHEBI:46858"/>
        <dbReference type="ChEBI" id="CHEBI:61978"/>
        <dbReference type="ChEBI" id="CHEBI:456216"/>
        <dbReference type="EC" id="2.7.12.1"/>
    </reaction>
</comment>
<dbReference type="InterPro" id="IPR017441">
    <property type="entry name" value="Protein_kinase_ATP_BS"/>
</dbReference>
<evidence type="ECO:0000256" key="5">
    <source>
        <dbReference type="ARBA" id="ARBA00022741"/>
    </source>
</evidence>
<dbReference type="PANTHER" id="PTHR24058">
    <property type="entry name" value="DUAL SPECIFICITY PROTEIN KINASE"/>
    <property type="match status" value="1"/>
</dbReference>
<dbReference type="InterPro" id="IPR011009">
    <property type="entry name" value="Kinase-like_dom_sf"/>
</dbReference>
<evidence type="ECO:0000313" key="14">
    <source>
        <dbReference type="EMBL" id="KAK2829440.1"/>
    </source>
</evidence>
<dbReference type="InterPro" id="IPR050494">
    <property type="entry name" value="Ser_Thr_dual-spec_kinase"/>
</dbReference>
<organism evidence="14 15">
    <name type="scientific">Tachysurus vachellii</name>
    <name type="common">Darkbarbel catfish</name>
    <name type="synonym">Pelteobagrus vachellii</name>
    <dbReference type="NCBI Taxonomy" id="175792"/>
    <lineage>
        <taxon>Eukaryota</taxon>
        <taxon>Metazoa</taxon>
        <taxon>Chordata</taxon>
        <taxon>Craniata</taxon>
        <taxon>Vertebrata</taxon>
        <taxon>Euteleostomi</taxon>
        <taxon>Actinopterygii</taxon>
        <taxon>Neopterygii</taxon>
        <taxon>Teleostei</taxon>
        <taxon>Ostariophysi</taxon>
        <taxon>Siluriformes</taxon>
        <taxon>Bagridae</taxon>
        <taxon>Tachysurus</taxon>
    </lineage>
</organism>
<dbReference type="PROSITE" id="PS00107">
    <property type="entry name" value="PROTEIN_KINASE_ATP"/>
    <property type="match status" value="1"/>
</dbReference>
<evidence type="ECO:0000256" key="3">
    <source>
        <dbReference type="ARBA" id="ARBA00022527"/>
    </source>
</evidence>
<dbReference type="EC" id="2.7.12.1" evidence="2"/>
<name>A0AA88M5W6_TACVA</name>
<dbReference type="Gene3D" id="3.30.200.20">
    <property type="entry name" value="Phosphorylase Kinase, domain 1"/>
    <property type="match status" value="1"/>
</dbReference>
<comment type="caution">
    <text evidence="14">The sequence shown here is derived from an EMBL/GenBank/DDBJ whole genome shotgun (WGS) entry which is preliminary data.</text>
</comment>
<evidence type="ECO:0000256" key="6">
    <source>
        <dbReference type="ARBA" id="ARBA00022777"/>
    </source>
</evidence>
<dbReference type="GO" id="GO:0004712">
    <property type="term" value="F:protein serine/threonine/tyrosine kinase activity"/>
    <property type="evidence" value="ECO:0007669"/>
    <property type="project" value="UniProtKB-EC"/>
</dbReference>
<dbReference type="Pfam" id="PF00069">
    <property type="entry name" value="Pkinase"/>
    <property type="match status" value="1"/>
</dbReference>
<dbReference type="SMART" id="SM00220">
    <property type="entry name" value="S_TKc"/>
    <property type="match status" value="1"/>
</dbReference>
<dbReference type="InterPro" id="IPR000719">
    <property type="entry name" value="Prot_kinase_dom"/>
</dbReference>
<evidence type="ECO:0000256" key="7">
    <source>
        <dbReference type="ARBA" id="ARBA00022840"/>
    </source>
</evidence>
<keyword evidence="5 11" id="KW-0547">Nucleotide-binding</keyword>
<evidence type="ECO:0000256" key="1">
    <source>
        <dbReference type="ARBA" id="ARBA00008867"/>
    </source>
</evidence>